<protein>
    <submittedName>
        <fullName evidence="1">Uncharacterized protein</fullName>
    </submittedName>
</protein>
<proteinExistence type="predicted"/>
<organism evidence="1 2">
    <name type="scientific">Auriscalpium vulgare</name>
    <dbReference type="NCBI Taxonomy" id="40419"/>
    <lineage>
        <taxon>Eukaryota</taxon>
        <taxon>Fungi</taxon>
        <taxon>Dikarya</taxon>
        <taxon>Basidiomycota</taxon>
        <taxon>Agaricomycotina</taxon>
        <taxon>Agaricomycetes</taxon>
        <taxon>Russulales</taxon>
        <taxon>Auriscalpiaceae</taxon>
        <taxon>Auriscalpium</taxon>
    </lineage>
</organism>
<reference evidence="1" key="2">
    <citation type="journal article" date="2022" name="New Phytol.">
        <title>Evolutionary transition to the ectomycorrhizal habit in the genomes of a hyperdiverse lineage of mushroom-forming fungi.</title>
        <authorList>
            <person name="Looney B."/>
            <person name="Miyauchi S."/>
            <person name="Morin E."/>
            <person name="Drula E."/>
            <person name="Courty P.E."/>
            <person name="Kohler A."/>
            <person name="Kuo A."/>
            <person name="LaButti K."/>
            <person name="Pangilinan J."/>
            <person name="Lipzen A."/>
            <person name="Riley R."/>
            <person name="Andreopoulos W."/>
            <person name="He G."/>
            <person name="Johnson J."/>
            <person name="Nolan M."/>
            <person name="Tritt A."/>
            <person name="Barry K.W."/>
            <person name="Grigoriev I.V."/>
            <person name="Nagy L.G."/>
            <person name="Hibbett D."/>
            <person name="Henrissat B."/>
            <person name="Matheny P.B."/>
            <person name="Labbe J."/>
            <person name="Martin F.M."/>
        </authorList>
    </citation>
    <scope>NUCLEOTIDE SEQUENCE</scope>
    <source>
        <strain evidence="1">FP105234-sp</strain>
    </source>
</reference>
<gene>
    <name evidence="1" type="ORF">FA95DRAFT_1560696</name>
</gene>
<sequence length="416" mass="44136">MPPRDQSEGPDIPPIQSTRALAQESTRPTTPVVPAKKPARRKGALEFSSPSQPPPKGSRDDLGDETAKTRAQSSPPHVTKNSAHAIPTTPSNWETSPARSADSRSSFSSPIPPLHLPGKWDDTRQSSGSKLPASPRIPSSYQGPPPAQRPRPRTPPSSQPPAPTPPHSRPRDTRKTASLPAFGAPRQIDRRVPVKVLRVEPPTGRVLVPNSDPSQSQSQSQSQGQKASSRLGRALAATRPEEVFGGGKAGAGSQQHESSSQQHDVSAVAVKGTQHRRAGSPGLSSPGYLPPSSPPYALRARGERSPSFVPGTPGNGESMELSPDEQRATSSPEGNSSAEKLRRDRAFVADAGDDYGNGEMMSSAAPVPQPKGKGKLGGFELDLDIQGWGEDEPPLLSWLDVRKIMARTEALRSSAL</sequence>
<dbReference type="Proteomes" id="UP000814033">
    <property type="component" value="Unassembled WGS sequence"/>
</dbReference>
<evidence type="ECO:0000313" key="1">
    <source>
        <dbReference type="EMBL" id="KAI0045912.1"/>
    </source>
</evidence>
<accession>A0ACB8RPQ7</accession>
<name>A0ACB8RPQ7_9AGAM</name>
<comment type="caution">
    <text evidence="1">The sequence shown here is derived from an EMBL/GenBank/DDBJ whole genome shotgun (WGS) entry which is preliminary data.</text>
</comment>
<dbReference type="EMBL" id="MU275939">
    <property type="protein sequence ID" value="KAI0045912.1"/>
    <property type="molecule type" value="Genomic_DNA"/>
</dbReference>
<evidence type="ECO:0000313" key="2">
    <source>
        <dbReference type="Proteomes" id="UP000814033"/>
    </source>
</evidence>
<keyword evidence="2" id="KW-1185">Reference proteome</keyword>
<reference evidence="1" key="1">
    <citation type="submission" date="2021-02" db="EMBL/GenBank/DDBJ databases">
        <authorList>
            <consortium name="DOE Joint Genome Institute"/>
            <person name="Ahrendt S."/>
            <person name="Looney B.P."/>
            <person name="Miyauchi S."/>
            <person name="Morin E."/>
            <person name="Drula E."/>
            <person name="Courty P.E."/>
            <person name="Chicoki N."/>
            <person name="Fauchery L."/>
            <person name="Kohler A."/>
            <person name="Kuo A."/>
            <person name="Labutti K."/>
            <person name="Pangilinan J."/>
            <person name="Lipzen A."/>
            <person name="Riley R."/>
            <person name="Andreopoulos W."/>
            <person name="He G."/>
            <person name="Johnson J."/>
            <person name="Barry K.W."/>
            <person name="Grigoriev I.V."/>
            <person name="Nagy L."/>
            <person name="Hibbett D."/>
            <person name="Henrissat B."/>
            <person name="Matheny P.B."/>
            <person name="Labbe J."/>
            <person name="Martin F."/>
        </authorList>
    </citation>
    <scope>NUCLEOTIDE SEQUENCE</scope>
    <source>
        <strain evidence="1">FP105234-sp</strain>
    </source>
</reference>